<proteinExistence type="predicted"/>
<sequence length="348" mass="38115">MSEPLVSVIRGGRVESIHRGDWVVVDIQGRILAHKGDPMKRTFWRSSAKPFQAIPTLESGAESRFSMSTEEISLLCASHNGEVRHVETALGLLEKLGLSADNLDCGAAQPMLQEAAFETIKRGESFSPLQNPCSGKHSGMLALCLLKGWPLENYISKDHPVQREMLKSIAHSVSMAEGDIGLAIDGCGVPVFELPIYNMALAYARLSQPEAFFKDDGLKAARRVASAMTNAPFFVAGTKRLDTNLMEVTKGRILAKLGAESVYCISLMSKGIGIALKIDDGSYRGIDPVIIDLLRRMGALSDDELEALSHHRRPLLKNHRKEVIGHLECTDTSDSFQFDATWSHASLE</sequence>
<dbReference type="EMBL" id="FMWL01000003">
    <property type="protein sequence ID" value="SCZ77708.1"/>
    <property type="molecule type" value="Genomic_DNA"/>
</dbReference>
<dbReference type="RefSeq" id="WP_092589699.1">
    <property type="nucleotide sequence ID" value="NZ_FMWL01000003.1"/>
</dbReference>
<organism evidence="1 2">
    <name type="scientific">Acidaminobacter hydrogenoformans DSM 2784</name>
    <dbReference type="NCBI Taxonomy" id="1120920"/>
    <lineage>
        <taxon>Bacteria</taxon>
        <taxon>Bacillati</taxon>
        <taxon>Bacillota</taxon>
        <taxon>Clostridia</taxon>
        <taxon>Peptostreptococcales</taxon>
        <taxon>Acidaminobacteraceae</taxon>
        <taxon>Acidaminobacter</taxon>
    </lineage>
</organism>
<dbReference type="AlphaFoldDB" id="A0A1G5RV07"/>
<protein>
    <submittedName>
        <fullName evidence="1">Asparaginase</fullName>
    </submittedName>
</protein>
<dbReference type="InterPro" id="IPR010349">
    <property type="entry name" value="Asparaginase_II"/>
</dbReference>
<reference evidence="1 2" key="1">
    <citation type="submission" date="2016-10" db="EMBL/GenBank/DDBJ databases">
        <authorList>
            <person name="de Groot N.N."/>
        </authorList>
    </citation>
    <scope>NUCLEOTIDE SEQUENCE [LARGE SCALE GENOMIC DNA]</scope>
    <source>
        <strain evidence="1 2">DSM 2784</strain>
    </source>
</reference>
<dbReference type="Proteomes" id="UP000199208">
    <property type="component" value="Unassembled WGS sequence"/>
</dbReference>
<dbReference type="STRING" id="1120920.SAMN03080599_00906"/>
<dbReference type="PANTHER" id="PTHR42110:SF1">
    <property type="entry name" value="L-ASPARAGINASE, PUTATIVE (AFU_ORTHOLOGUE AFUA_3G11890)-RELATED"/>
    <property type="match status" value="1"/>
</dbReference>
<dbReference type="OrthoDB" id="9770793at2"/>
<dbReference type="Pfam" id="PF06089">
    <property type="entry name" value="Asparaginase_II"/>
    <property type="match status" value="1"/>
</dbReference>
<gene>
    <name evidence="1" type="ORF">SAMN03080599_00906</name>
</gene>
<evidence type="ECO:0000313" key="1">
    <source>
        <dbReference type="EMBL" id="SCZ77708.1"/>
    </source>
</evidence>
<name>A0A1G5RV07_9FIRM</name>
<evidence type="ECO:0000313" key="2">
    <source>
        <dbReference type="Proteomes" id="UP000199208"/>
    </source>
</evidence>
<dbReference type="PANTHER" id="PTHR42110">
    <property type="entry name" value="L-ASPARAGINASE, PUTATIVE (AFU_ORTHOLOGUE AFUA_3G11890)-RELATED"/>
    <property type="match status" value="1"/>
</dbReference>
<keyword evidence="2" id="KW-1185">Reference proteome</keyword>
<accession>A0A1G5RV07</accession>